<sequence>MFASICRDQRYLSYYLPSLVVPILYLPRSYTTPNPQGLPLYSGQPESSTVNQGTQEIRLAPKPTQKASKHSTMQSRDIQVKVTLPSPLTIASGDRIPFTIAINSDSEALGALYTDTTLEMVKVTTIHAPQRASSKEETLAYGQVYGWEQPGNSVRTLRGELGSGPEEVEFSWSIVGVAQTRIDFGWRAVHLSTVFSKTIVNAYYSQNSSYNYWFGCSSGGKQGMREVQGFPEDFDGALTGAPAQWLSRQNGFNIYVGQLNMNETTPGEVVPTSFFPTWAQEVLAQCDEIDGVKDNVILNPRLCTPDTSTVVCGASSPSTYVNSSTCITEGQATTLAAVYKNWTSSATGELLFPSYDPGSESGWTALLSGTPFGLSSDFFLYQVYNYTTLQPALVVKNETELERITAIGDETDPGQGNAVNPHLTPFFQRGGKLMAYHGSADMNIPSGSSTHYYERLQTYYNSSTDLRNYYRLFLVPGMGHCEGGNGADGFGRPQQQSNGQGQSLVFDAEHDAILALMRWVENGTAPDQIISAKYVDNDKSQGVEFTRLLCPYPQEGKYLSGNVNNSTSYICE</sequence>
<dbReference type="GO" id="GO:0030600">
    <property type="term" value="F:feruloyl esterase activity"/>
    <property type="evidence" value="ECO:0007669"/>
    <property type="project" value="UniProtKB-EC"/>
</dbReference>
<evidence type="ECO:0000256" key="10">
    <source>
        <dbReference type="RuleBase" id="RU361238"/>
    </source>
</evidence>
<keyword evidence="3" id="KW-0858">Xylan degradation</keyword>
<dbReference type="Pfam" id="PF07519">
    <property type="entry name" value="Tannase"/>
    <property type="match status" value="2"/>
</dbReference>
<dbReference type="GO" id="GO:0045493">
    <property type="term" value="P:xylan catabolic process"/>
    <property type="evidence" value="ECO:0007669"/>
    <property type="project" value="UniProtKB-KW"/>
</dbReference>
<evidence type="ECO:0000256" key="3">
    <source>
        <dbReference type="ARBA" id="ARBA00022651"/>
    </source>
</evidence>
<keyword evidence="12" id="KW-1185">Reference proteome</keyword>
<evidence type="ECO:0000256" key="9">
    <source>
        <dbReference type="ARBA" id="ARBA00034075"/>
    </source>
</evidence>
<evidence type="ECO:0000256" key="7">
    <source>
        <dbReference type="ARBA" id="ARBA00022837"/>
    </source>
</evidence>
<keyword evidence="5" id="KW-0732">Signal</keyword>
<keyword evidence="7" id="KW-0106">Calcium</keyword>
<dbReference type="SUPFAM" id="SSF53474">
    <property type="entry name" value="alpha/beta-Hydrolases"/>
    <property type="match status" value="1"/>
</dbReference>
<dbReference type="EMBL" id="LN679139">
    <property type="protein sequence ID" value="CEL59897.1"/>
    <property type="molecule type" value="Genomic_DNA"/>
</dbReference>
<proteinExistence type="inferred from homology"/>
<reference evidence="11 12" key="1">
    <citation type="submission" date="2014-11" db="EMBL/GenBank/DDBJ databases">
        <authorList>
            <person name="Wibberg Daniel"/>
        </authorList>
    </citation>
    <scope>NUCLEOTIDE SEQUENCE [LARGE SCALE GENOMIC DNA]</scope>
    <source>
        <strain evidence="11">Rhizoctonia solani AG1-IB 7/3/14</strain>
    </source>
</reference>
<evidence type="ECO:0000256" key="6">
    <source>
        <dbReference type="ARBA" id="ARBA00022801"/>
    </source>
</evidence>
<keyword evidence="6 10" id="KW-0378">Hydrolase</keyword>
<organism evidence="11 12">
    <name type="scientific">Thanatephorus cucumeris (strain AG1-IB / isolate 7/3/14)</name>
    <name type="common">Lettuce bottom rot fungus</name>
    <name type="synonym">Rhizoctonia solani</name>
    <dbReference type="NCBI Taxonomy" id="1108050"/>
    <lineage>
        <taxon>Eukaryota</taxon>
        <taxon>Fungi</taxon>
        <taxon>Dikarya</taxon>
        <taxon>Basidiomycota</taxon>
        <taxon>Agaricomycotina</taxon>
        <taxon>Agaricomycetes</taxon>
        <taxon>Cantharellales</taxon>
        <taxon>Ceratobasidiaceae</taxon>
        <taxon>Rhizoctonia</taxon>
        <taxon>Rhizoctonia solani AG-1</taxon>
    </lineage>
</organism>
<dbReference type="EC" id="3.1.1.-" evidence="10"/>
<comment type="catalytic activity">
    <reaction evidence="9">
        <text>feruloyl-polysaccharide + H2O = ferulate + polysaccharide.</text>
        <dbReference type="EC" id="3.1.1.73"/>
    </reaction>
</comment>
<dbReference type="InterPro" id="IPR029058">
    <property type="entry name" value="AB_hydrolase_fold"/>
</dbReference>
<evidence type="ECO:0000313" key="12">
    <source>
        <dbReference type="Proteomes" id="UP000059188"/>
    </source>
</evidence>
<dbReference type="AlphaFoldDB" id="A0A0B7FUN2"/>
<gene>
    <name evidence="11" type="ORF">RSOLAG1IB_09181</name>
</gene>
<comment type="similarity">
    <text evidence="1 10">Belongs to the tannase family.</text>
</comment>
<accession>A0A0B7FUN2</accession>
<dbReference type="InterPro" id="IPR011118">
    <property type="entry name" value="Tannase/feruloyl_esterase"/>
</dbReference>
<evidence type="ECO:0000256" key="5">
    <source>
        <dbReference type="ARBA" id="ARBA00022729"/>
    </source>
</evidence>
<evidence type="ECO:0000256" key="4">
    <source>
        <dbReference type="ARBA" id="ARBA00022723"/>
    </source>
</evidence>
<keyword evidence="3" id="KW-0624">Polysaccharide degradation</keyword>
<keyword evidence="2" id="KW-0719">Serine esterase</keyword>
<dbReference type="GO" id="GO:0046872">
    <property type="term" value="F:metal ion binding"/>
    <property type="evidence" value="ECO:0007669"/>
    <property type="project" value="UniProtKB-KW"/>
</dbReference>
<evidence type="ECO:0000256" key="8">
    <source>
        <dbReference type="ARBA" id="ARBA00023157"/>
    </source>
</evidence>
<name>A0A0B7FUN2_THACB</name>
<dbReference type="PANTHER" id="PTHR33938:SF15">
    <property type="entry name" value="FERULOYL ESTERASE B-RELATED"/>
    <property type="match status" value="1"/>
</dbReference>
<evidence type="ECO:0000313" key="11">
    <source>
        <dbReference type="EMBL" id="CEL59897.1"/>
    </source>
</evidence>
<keyword evidence="4" id="KW-0479">Metal-binding</keyword>
<evidence type="ECO:0000256" key="2">
    <source>
        <dbReference type="ARBA" id="ARBA00022487"/>
    </source>
</evidence>
<protein>
    <recommendedName>
        <fullName evidence="10">Carboxylic ester hydrolase</fullName>
        <ecNumber evidence="10">3.1.1.-</ecNumber>
    </recommendedName>
</protein>
<dbReference type="Proteomes" id="UP000059188">
    <property type="component" value="Unassembled WGS sequence"/>
</dbReference>
<dbReference type="OrthoDB" id="3039123at2759"/>
<evidence type="ECO:0000256" key="1">
    <source>
        <dbReference type="ARBA" id="ARBA00006249"/>
    </source>
</evidence>
<dbReference type="STRING" id="1108050.A0A0B7FUN2"/>
<dbReference type="PANTHER" id="PTHR33938">
    <property type="entry name" value="FERULOYL ESTERASE B-RELATED"/>
    <property type="match status" value="1"/>
</dbReference>
<keyword evidence="8" id="KW-1015">Disulfide bond</keyword>
<keyword evidence="3" id="KW-0119">Carbohydrate metabolism</keyword>